<organism evidence="2 3">
    <name type="scientific">Brevibacillus parabrevis</name>
    <dbReference type="NCBI Taxonomy" id="54914"/>
    <lineage>
        <taxon>Bacteria</taxon>
        <taxon>Bacillati</taxon>
        <taxon>Bacillota</taxon>
        <taxon>Bacilli</taxon>
        <taxon>Bacillales</taxon>
        <taxon>Paenibacillaceae</taxon>
        <taxon>Brevibacillus</taxon>
    </lineage>
</organism>
<proteinExistence type="predicted"/>
<dbReference type="Pfam" id="PF13443">
    <property type="entry name" value="HTH_26"/>
    <property type="match status" value="1"/>
</dbReference>
<dbReference type="EMBL" id="BJMH01000037">
    <property type="protein sequence ID" value="GEB35270.1"/>
    <property type="molecule type" value="Genomic_DNA"/>
</dbReference>
<evidence type="ECO:0000313" key="3">
    <source>
        <dbReference type="Proteomes" id="UP000316882"/>
    </source>
</evidence>
<feature type="domain" description="HTH cro/C1-type" evidence="1">
    <location>
        <begin position="10"/>
        <end position="70"/>
    </location>
</feature>
<reference evidence="2 3" key="1">
    <citation type="submission" date="2019-06" db="EMBL/GenBank/DDBJ databases">
        <title>Whole genome shotgun sequence of Brevibacillus parabrevis NBRC 12334.</title>
        <authorList>
            <person name="Hosoyama A."/>
            <person name="Uohara A."/>
            <person name="Ohji S."/>
            <person name="Ichikawa N."/>
        </authorList>
    </citation>
    <scope>NUCLEOTIDE SEQUENCE [LARGE SCALE GENOMIC DNA]</scope>
    <source>
        <strain evidence="2 3">NBRC 12334</strain>
    </source>
</reference>
<dbReference type="Proteomes" id="UP000316882">
    <property type="component" value="Unassembled WGS sequence"/>
</dbReference>
<sequence>MIDLGFSYNRLWKMLIDKGVKKKDLREQLGLHSTTVAKMGRDEYVGMEILDRLCNHLNCRIEDIIEHLPDKK</sequence>
<evidence type="ECO:0000313" key="2">
    <source>
        <dbReference type="EMBL" id="GEB35270.1"/>
    </source>
</evidence>
<dbReference type="AlphaFoldDB" id="A0A4Y3PL95"/>
<name>A0A4Y3PL95_BREPA</name>
<dbReference type="Gene3D" id="1.10.260.40">
    <property type="entry name" value="lambda repressor-like DNA-binding domains"/>
    <property type="match status" value="1"/>
</dbReference>
<accession>A0A4Y3PL95</accession>
<dbReference type="GO" id="GO:0003677">
    <property type="term" value="F:DNA binding"/>
    <property type="evidence" value="ECO:0007669"/>
    <property type="project" value="InterPro"/>
</dbReference>
<evidence type="ECO:0000259" key="1">
    <source>
        <dbReference type="Pfam" id="PF13443"/>
    </source>
</evidence>
<dbReference type="InterPro" id="IPR010982">
    <property type="entry name" value="Lambda_DNA-bd_dom_sf"/>
</dbReference>
<dbReference type="InterPro" id="IPR001387">
    <property type="entry name" value="Cro/C1-type_HTH"/>
</dbReference>
<gene>
    <name evidence="2" type="ORF">BPA01_48500</name>
</gene>
<protein>
    <recommendedName>
        <fullName evidence="1">HTH cro/C1-type domain-containing protein</fullName>
    </recommendedName>
</protein>
<keyword evidence="3" id="KW-1185">Reference proteome</keyword>
<comment type="caution">
    <text evidence="2">The sequence shown here is derived from an EMBL/GenBank/DDBJ whole genome shotgun (WGS) entry which is preliminary data.</text>
</comment>
<dbReference type="SUPFAM" id="SSF47413">
    <property type="entry name" value="lambda repressor-like DNA-binding domains"/>
    <property type="match status" value="1"/>
</dbReference>